<sequence>MKAIRFFLLFLISIQLISCGKSEKQLAAEKLQLAEQLFQQGDTLTAIQTADSVRLLYKGAIQQVVASDQFKKKVYGEMLYSAQDELDTLNAGMADLKKNFVEEKTEFDRYTQYIHKRQEFQRRWNKSFIQIYLDERGEIYISSNYYGEQWLDHVAIRVYDGDLQAKTDTVPVGSPLNHHSDFLNTKWEKVTYMDGKDNGVVEFIAQHADRNLKAVFLGKRYYYIVLEDYDKQAFVQTLALSKALKRKAKLEKEIKDLQSKVG</sequence>
<evidence type="ECO:0000313" key="2">
    <source>
        <dbReference type="Proteomes" id="UP000283387"/>
    </source>
</evidence>
<dbReference type="Proteomes" id="UP000283387">
    <property type="component" value="Unassembled WGS sequence"/>
</dbReference>
<protein>
    <submittedName>
        <fullName evidence="1">Uncharacterized protein</fullName>
    </submittedName>
</protein>
<comment type="caution">
    <text evidence="1">The sequence shown here is derived from an EMBL/GenBank/DDBJ whole genome shotgun (WGS) entry which is preliminary data.</text>
</comment>
<evidence type="ECO:0000313" key="1">
    <source>
        <dbReference type="EMBL" id="RKD92667.1"/>
    </source>
</evidence>
<gene>
    <name evidence="1" type="ORF">BC643_3043</name>
</gene>
<dbReference type="EMBL" id="RAPN01000001">
    <property type="protein sequence ID" value="RKD92667.1"/>
    <property type="molecule type" value="Genomic_DNA"/>
</dbReference>
<proteinExistence type="predicted"/>
<dbReference type="OrthoDB" id="1118012at2"/>
<dbReference type="RefSeq" id="WP_120273855.1">
    <property type="nucleotide sequence ID" value="NZ_RAPN01000001.1"/>
</dbReference>
<reference evidence="1 2" key="1">
    <citation type="submission" date="2018-09" db="EMBL/GenBank/DDBJ databases">
        <title>Genomic Encyclopedia of Archaeal and Bacterial Type Strains, Phase II (KMG-II): from individual species to whole genera.</title>
        <authorList>
            <person name="Goeker M."/>
        </authorList>
    </citation>
    <scope>NUCLEOTIDE SEQUENCE [LARGE SCALE GENOMIC DNA]</scope>
    <source>
        <strain evidence="1 2">DSM 27148</strain>
    </source>
</reference>
<organism evidence="1 2">
    <name type="scientific">Mangrovibacterium diazotrophicum</name>
    <dbReference type="NCBI Taxonomy" id="1261403"/>
    <lineage>
        <taxon>Bacteria</taxon>
        <taxon>Pseudomonadati</taxon>
        <taxon>Bacteroidota</taxon>
        <taxon>Bacteroidia</taxon>
        <taxon>Marinilabiliales</taxon>
        <taxon>Prolixibacteraceae</taxon>
        <taxon>Mangrovibacterium</taxon>
    </lineage>
</organism>
<name>A0A419WB39_9BACT</name>
<keyword evidence="2" id="KW-1185">Reference proteome</keyword>
<accession>A0A419WB39</accession>
<dbReference type="AlphaFoldDB" id="A0A419WB39"/>